<dbReference type="PANTHER" id="PTHR10845:SF192">
    <property type="entry name" value="DOUBLE HIT, ISOFORM B"/>
    <property type="match status" value="1"/>
</dbReference>
<accession>A0A1Y1YDL5</accession>
<gene>
    <name evidence="3" type="ORF">K493DRAFT_301117</name>
</gene>
<dbReference type="PROSITE" id="PS50132">
    <property type="entry name" value="RGS"/>
    <property type="match status" value="1"/>
</dbReference>
<dbReference type="InParanoid" id="A0A1Y1YDL5"/>
<dbReference type="SUPFAM" id="SSF48097">
    <property type="entry name" value="Regulator of G-protein signaling, RGS"/>
    <property type="match status" value="1"/>
</dbReference>
<comment type="caution">
    <text evidence="3">The sequence shown here is derived from an EMBL/GenBank/DDBJ whole genome shotgun (WGS) entry which is preliminary data.</text>
</comment>
<dbReference type="PANTHER" id="PTHR10845">
    <property type="entry name" value="REGULATOR OF G PROTEIN SIGNALING"/>
    <property type="match status" value="1"/>
</dbReference>
<dbReference type="InterPro" id="IPR016137">
    <property type="entry name" value="RGS"/>
</dbReference>
<sequence>MKKPSCRHSVFPSLGLSEASHHGDNFYLSQFPRQARRSRILAARHQTAFEHIESYIRVTAFVSLHHYFTVTVSRASTVEELCKLIEAEYAFNYLCSPTPASSLDYVRESTQSLKQLLDRGLMEDLADSELLGSDSTLEEDEGNAKPLICGAIFSGKRELRFSDTVGDVLDKNDIVRVVNIYEEMTMINETSGIGHDSRRWSSPTANVRLDETFVDKRTGTSLLTQPSDAKPLTEQVRNNSAEMRFQNIFENKICLNYFRQFCLHECTIESFLFWVEVEVYRCTKSALVPVIAEYLYKVYIDTDGPLRINIPEAIRSNILPPISSSDYLPNLNMFDEAQEYVFDLLAHHVLPQFEASELYIKLVNDQAVDRTNFEQAYISESITKWLQFDIGTVANVMDTISKYQENQQEMQSALQERDHILELIMNQMFTHIPMRPYFTESRHGNGGQSTKNVLLKKRLAKLVGRRSVETESIQLIINELLPTQKPSLNDQESWLHRNSSINTNQGMIKKKKIERLEKLEDFFGKKLSTTQLAHQNLVSPEDDFEIQSIPEDVDAPLCPLTTYNELSAGERRLLAKRTRKLNLLFGEPMNEQLVSKSLTNPIIANKLASTTAQNPYDSCKFAPEHEELGREQKNPDLGVKSNSKEIKRKKLVKLHQLLGVYPPPNQIEKGSSPNVKCEESMIQRNVKTAPPEIRKLQVKRANKLEKVFGQHPPKEFIKVNKETEIPLQKRTSIVSYLLDAESSMDDLMHYLKLLSAIKDKQPLTGPLLRDASDSCEELSEDEDHLACDSIDKATRQKKLSKLRRFFGNDLGLESLITQNILLRQQLVAESLYGMNKESELFGQHLNDLELTEDEAAEEYVRQAMKTDFEQLRREVQDLHRLDSRDYSQGNIMKRVARTSSAPGANPFRPLRTNTYSATNNTNK</sequence>
<feature type="region of interest" description="Disordered" evidence="1">
    <location>
        <begin position="896"/>
        <end position="923"/>
    </location>
</feature>
<feature type="compositionally biased region" description="Polar residues" evidence="1">
    <location>
        <begin position="911"/>
        <end position="923"/>
    </location>
</feature>
<organism evidence="3 4">
    <name type="scientific">Basidiobolus meristosporus CBS 931.73</name>
    <dbReference type="NCBI Taxonomy" id="1314790"/>
    <lineage>
        <taxon>Eukaryota</taxon>
        <taxon>Fungi</taxon>
        <taxon>Fungi incertae sedis</taxon>
        <taxon>Zoopagomycota</taxon>
        <taxon>Entomophthoromycotina</taxon>
        <taxon>Basidiobolomycetes</taxon>
        <taxon>Basidiobolales</taxon>
        <taxon>Basidiobolaceae</taxon>
        <taxon>Basidiobolus</taxon>
    </lineage>
</organism>
<dbReference type="EMBL" id="MCFE01000161">
    <property type="protein sequence ID" value="ORX96110.1"/>
    <property type="molecule type" value="Genomic_DNA"/>
</dbReference>
<name>A0A1Y1YDL5_9FUNG</name>
<evidence type="ECO:0000313" key="3">
    <source>
        <dbReference type="EMBL" id="ORX96110.1"/>
    </source>
</evidence>
<dbReference type="InterPro" id="IPR044926">
    <property type="entry name" value="RGS_subdomain_2"/>
</dbReference>
<evidence type="ECO:0000259" key="2">
    <source>
        <dbReference type="PROSITE" id="PS50132"/>
    </source>
</evidence>
<dbReference type="SMART" id="SM00315">
    <property type="entry name" value="RGS"/>
    <property type="match status" value="1"/>
</dbReference>
<reference evidence="3 4" key="1">
    <citation type="submission" date="2016-07" db="EMBL/GenBank/DDBJ databases">
        <title>Pervasive Adenine N6-methylation of Active Genes in Fungi.</title>
        <authorList>
            <consortium name="DOE Joint Genome Institute"/>
            <person name="Mondo S.J."/>
            <person name="Dannebaum R.O."/>
            <person name="Kuo R.C."/>
            <person name="Labutti K."/>
            <person name="Haridas S."/>
            <person name="Kuo A."/>
            <person name="Salamov A."/>
            <person name="Ahrendt S.R."/>
            <person name="Lipzen A."/>
            <person name="Sullivan W."/>
            <person name="Andreopoulos W.B."/>
            <person name="Clum A."/>
            <person name="Lindquist E."/>
            <person name="Daum C."/>
            <person name="Ramamoorthy G.K."/>
            <person name="Gryganskyi A."/>
            <person name="Culley D."/>
            <person name="Magnuson J.K."/>
            <person name="James T.Y."/>
            <person name="O'Malley M.A."/>
            <person name="Stajich J.E."/>
            <person name="Spatafora J.W."/>
            <person name="Visel A."/>
            <person name="Grigoriev I.V."/>
        </authorList>
    </citation>
    <scope>NUCLEOTIDE SEQUENCE [LARGE SCALE GENOMIC DNA]</scope>
    <source>
        <strain evidence="3 4">CBS 931.73</strain>
    </source>
</reference>
<protein>
    <recommendedName>
        <fullName evidence="2">RGS domain-containing protein</fullName>
    </recommendedName>
</protein>
<dbReference type="Proteomes" id="UP000193498">
    <property type="component" value="Unassembled WGS sequence"/>
</dbReference>
<proteinExistence type="predicted"/>
<evidence type="ECO:0000256" key="1">
    <source>
        <dbReference type="SAM" id="MobiDB-lite"/>
    </source>
</evidence>
<dbReference type="InterPro" id="IPR036305">
    <property type="entry name" value="RGS_sf"/>
</dbReference>
<evidence type="ECO:0000313" key="4">
    <source>
        <dbReference type="Proteomes" id="UP000193498"/>
    </source>
</evidence>
<dbReference type="STRING" id="1314790.A0A1Y1YDL5"/>
<dbReference type="CDD" id="cd07440">
    <property type="entry name" value="RGS"/>
    <property type="match status" value="1"/>
</dbReference>
<keyword evidence="4" id="KW-1185">Reference proteome</keyword>
<dbReference type="Gene3D" id="1.10.167.10">
    <property type="entry name" value="Regulator of G-protein Signalling 4, domain 2"/>
    <property type="match status" value="1"/>
</dbReference>
<dbReference type="Pfam" id="PF00615">
    <property type="entry name" value="RGS"/>
    <property type="match status" value="1"/>
</dbReference>
<dbReference type="AlphaFoldDB" id="A0A1Y1YDL5"/>
<dbReference type="OrthoDB" id="196547at2759"/>
<feature type="domain" description="RGS" evidence="2">
    <location>
        <begin position="244"/>
        <end position="363"/>
    </location>
</feature>